<proteinExistence type="predicted"/>
<dbReference type="AlphaFoldDB" id="A0AAJ0H7Z8"/>
<reference evidence="6" key="2">
    <citation type="submission" date="2023-06" db="EMBL/GenBank/DDBJ databases">
        <authorList>
            <consortium name="Lawrence Berkeley National Laboratory"/>
            <person name="Haridas S."/>
            <person name="Hensen N."/>
            <person name="Bonometti L."/>
            <person name="Westerberg I."/>
            <person name="Brannstrom I.O."/>
            <person name="Guillou S."/>
            <person name="Cros-Aarteil S."/>
            <person name="Calhoun S."/>
            <person name="Kuo A."/>
            <person name="Mondo S."/>
            <person name="Pangilinan J."/>
            <person name="Riley R."/>
            <person name="Labutti K."/>
            <person name="Andreopoulos B."/>
            <person name="Lipzen A."/>
            <person name="Chen C."/>
            <person name="Yanf M."/>
            <person name="Daum C."/>
            <person name="Ng V."/>
            <person name="Clum A."/>
            <person name="Steindorff A."/>
            <person name="Ohm R."/>
            <person name="Martin F."/>
            <person name="Silar P."/>
            <person name="Natvig D."/>
            <person name="Lalanne C."/>
            <person name="Gautier V."/>
            <person name="Ament-Velasquez S.L."/>
            <person name="Kruys A."/>
            <person name="Hutchinson M.I."/>
            <person name="Powell A.J."/>
            <person name="Barry K."/>
            <person name="Miller A.N."/>
            <person name="Grigoriev I.V."/>
            <person name="Debuchy R."/>
            <person name="Gladieux P."/>
            <person name="Thoren M.H."/>
            <person name="Johannesson H."/>
        </authorList>
    </citation>
    <scope>NUCLEOTIDE SEQUENCE</scope>
    <source>
        <strain evidence="6">CBS 955.72</strain>
    </source>
</reference>
<dbReference type="Pfam" id="PF01753">
    <property type="entry name" value="zf-MYND"/>
    <property type="match status" value="1"/>
</dbReference>
<evidence type="ECO:0000259" key="5">
    <source>
        <dbReference type="PROSITE" id="PS50865"/>
    </source>
</evidence>
<name>A0AAJ0H7Z8_9PEZI</name>
<evidence type="ECO:0000256" key="3">
    <source>
        <dbReference type="ARBA" id="ARBA00022833"/>
    </source>
</evidence>
<comment type="caution">
    <text evidence="6">The sequence shown here is derived from an EMBL/GenBank/DDBJ whole genome shotgun (WGS) entry which is preliminary data.</text>
</comment>
<evidence type="ECO:0000313" key="6">
    <source>
        <dbReference type="EMBL" id="KAK3343405.1"/>
    </source>
</evidence>
<keyword evidence="2 4" id="KW-0863">Zinc-finger</keyword>
<evidence type="ECO:0000256" key="4">
    <source>
        <dbReference type="PROSITE-ProRule" id="PRU00134"/>
    </source>
</evidence>
<accession>A0AAJ0H7Z8</accession>
<dbReference type="InterPro" id="IPR002893">
    <property type="entry name" value="Znf_MYND"/>
</dbReference>
<dbReference type="EMBL" id="JAUIQD010000007">
    <property type="protein sequence ID" value="KAK3343405.1"/>
    <property type="molecule type" value="Genomic_DNA"/>
</dbReference>
<evidence type="ECO:0000256" key="2">
    <source>
        <dbReference type="ARBA" id="ARBA00022771"/>
    </source>
</evidence>
<keyword evidence="1" id="KW-0479">Metal-binding</keyword>
<gene>
    <name evidence="6" type="ORF">B0T25DRAFT_614407</name>
</gene>
<feature type="domain" description="MYND-type" evidence="5">
    <location>
        <begin position="151"/>
        <end position="197"/>
    </location>
</feature>
<dbReference type="SUPFAM" id="SSF144232">
    <property type="entry name" value="HIT/MYND zinc finger-like"/>
    <property type="match status" value="1"/>
</dbReference>
<dbReference type="Proteomes" id="UP001275084">
    <property type="component" value="Unassembled WGS sequence"/>
</dbReference>
<evidence type="ECO:0000313" key="7">
    <source>
        <dbReference type="Proteomes" id="UP001275084"/>
    </source>
</evidence>
<keyword evidence="7" id="KW-1185">Reference proteome</keyword>
<reference evidence="6" key="1">
    <citation type="journal article" date="2023" name="Mol. Phylogenet. Evol.">
        <title>Genome-scale phylogeny and comparative genomics of the fungal order Sordariales.</title>
        <authorList>
            <person name="Hensen N."/>
            <person name="Bonometti L."/>
            <person name="Westerberg I."/>
            <person name="Brannstrom I.O."/>
            <person name="Guillou S."/>
            <person name="Cros-Aarteil S."/>
            <person name="Calhoun S."/>
            <person name="Haridas S."/>
            <person name="Kuo A."/>
            <person name="Mondo S."/>
            <person name="Pangilinan J."/>
            <person name="Riley R."/>
            <person name="LaButti K."/>
            <person name="Andreopoulos B."/>
            <person name="Lipzen A."/>
            <person name="Chen C."/>
            <person name="Yan M."/>
            <person name="Daum C."/>
            <person name="Ng V."/>
            <person name="Clum A."/>
            <person name="Steindorff A."/>
            <person name="Ohm R.A."/>
            <person name="Martin F."/>
            <person name="Silar P."/>
            <person name="Natvig D.O."/>
            <person name="Lalanne C."/>
            <person name="Gautier V."/>
            <person name="Ament-Velasquez S.L."/>
            <person name="Kruys A."/>
            <person name="Hutchinson M.I."/>
            <person name="Powell A.J."/>
            <person name="Barry K."/>
            <person name="Miller A.N."/>
            <person name="Grigoriev I.V."/>
            <person name="Debuchy R."/>
            <person name="Gladieux P."/>
            <person name="Hiltunen Thoren M."/>
            <person name="Johannesson H."/>
        </authorList>
    </citation>
    <scope>NUCLEOTIDE SEQUENCE</scope>
    <source>
        <strain evidence="6">CBS 955.72</strain>
    </source>
</reference>
<dbReference type="PROSITE" id="PS50865">
    <property type="entry name" value="ZF_MYND_2"/>
    <property type="match status" value="1"/>
</dbReference>
<protein>
    <recommendedName>
        <fullName evidence="5">MYND-type domain-containing protein</fullName>
    </recommendedName>
</protein>
<sequence>MRTPPKEDLVEFFFNILPKPKAVSLGTDDMFVDLFRAAIGTFITESRRKEMSKTDMDYRYLLEHAKISMNHDTGGRYDHHYFVSRLIQLTLENPMGTENNSMKAQHFRFWRWVARGQRDEKSPFIPAQKASSAEDRICHAYLPSRPSSIPCANCGKLGATLRCGNCLILTDEHETYSMPYCTRECQAKHWKWHHTTCKVIKPLYRAMALFQDIFTDWCTLTNPSSVLYIEETENMVRYCTVNDDNEGAFRGKMIASKFPTSLHASWMTALMTDHSKSPQTTARPLLERFLSAVSIPYNTLIEVHTTPRNADKTTAHTSRHPDTDALWHTYNTTLPHRVLLIPLPDGTHLVLDSAAAALGWRDTLVPWAAYRKHRVVNVTHRAPVETMIHPLRGPGEISGRTEAEGVVLRRMVCEDVALAVKLRFGEERLRAVLGMDGEEWEGERGVFRDFARRRMEKEVERLEGEGVFRLYYDLDFALWCTVSKEEAEKLKYVWFTAKEYRNFKKKGIKKLQDEWEKRWRKELGCDREEMGIDP</sequence>
<dbReference type="GO" id="GO:0008270">
    <property type="term" value="F:zinc ion binding"/>
    <property type="evidence" value="ECO:0007669"/>
    <property type="project" value="UniProtKB-KW"/>
</dbReference>
<evidence type="ECO:0000256" key="1">
    <source>
        <dbReference type="ARBA" id="ARBA00022723"/>
    </source>
</evidence>
<keyword evidence="3" id="KW-0862">Zinc</keyword>
<organism evidence="6 7">
    <name type="scientific">Lasiosphaeria hispida</name>
    <dbReference type="NCBI Taxonomy" id="260671"/>
    <lineage>
        <taxon>Eukaryota</taxon>
        <taxon>Fungi</taxon>
        <taxon>Dikarya</taxon>
        <taxon>Ascomycota</taxon>
        <taxon>Pezizomycotina</taxon>
        <taxon>Sordariomycetes</taxon>
        <taxon>Sordariomycetidae</taxon>
        <taxon>Sordariales</taxon>
        <taxon>Lasiosphaeriaceae</taxon>
        <taxon>Lasiosphaeria</taxon>
    </lineage>
</organism>
<dbReference type="Gene3D" id="6.10.140.2220">
    <property type="match status" value="1"/>
</dbReference>